<keyword evidence="10" id="KW-1185">Reference proteome</keyword>
<organism evidence="9 10">
    <name type="scientific">Chthoniobacter flavus Ellin428</name>
    <dbReference type="NCBI Taxonomy" id="497964"/>
    <lineage>
        <taxon>Bacteria</taxon>
        <taxon>Pseudomonadati</taxon>
        <taxon>Verrucomicrobiota</taxon>
        <taxon>Spartobacteria</taxon>
        <taxon>Chthoniobacterales</taxon>
        <taxon>Chthoniobacteraceae</taxon>
        <taxon>Chthoniobacter</taxon>
    </lineage>
</organism>
<feature type="transmembrane region" description="Helical" evidence="7">
    <location>
        <begin position="179"/>
        <end position="199"/>
    </location>
</feature>
<gene>
    <name evidence="9" type="ORF">CfE428DRAFT_0617</name>
</gene>
<dbReference type="STRING" id="497964.CfE428DRAFT_0617"/>
<feature type="domain" description="Peptidase S54 rhomboid" evidence="8">
    <location>
        <begin position="86"/>
        <end position="235"/>
    </location>
</feature>
<keyword evidence="5 7" id="KW-1133">Transmembrane helix</keyword>
<evidence type="ECO:0000259" key="8">
    <source>
        <dbReference type="Pfam" id="PF01694"/>
    </source>
</evidence>
<evidence type="ECO:0000256" key="6">
    <source>
        <dbReference type="ARBA" id="ARBA00023136"/>
    </source>
</evidence>
<dbReference type="AlphaFoldDB" id="B4CVD0"/>
<dbReference type="PANTHER" id="PTHR43731:SF14">
    <property type="entry name" value="PRESENILIN-ASSOCIATED RHOMBOID-LIKE PROTEIN, MITOCHONDRIAL"/>
    <property type="match status" value="1"/>
</dbReference>
<name>B4CVD0_9BACT</name>
<feature type="transmembrane region" description="Helical" evidence="7">
    <location>
        <begin position="38"/>
        <end position="59"/>
    </location>
</feature>
<dbReference type="Gene3D" id="1.20.1540.10">
    <property type="entry name" value="Rhomboid-like"/>
    <property type="match status" value="1"/>
</dbReference>
<dbReference type="Proteomes" id="UP000005824">
    <property type="component" value="Unassembled WGS sequence"/>
</dbReference>
<proteinExistence type="inferred from homology"/>
<dbReference type="GO" id="GO:0004252">
    <property type="term" value="F:serine-type endopeptidase activity"/>
    <property type="evidence" value="ECO:0007669"/>
    <property type="project" value="InterPro"/>
</dbReference>
<dbReference type="InterPro" id="IPR050925">
    <property type="entry name" value="Rhomboid_protease_S54"/>
</dbReference>
<evidence type="ECO:0000256" key="5">
    <source>
        <dbReference type="ARBA" id="ARBA00022989"/>
    </source>
</evidence>
<keyword evidence="3 7" id="KW-0812">Transmembrane</keyword>
<comment type="caution">
    <text evidence="9">The sequence shown here is derived from an EMBL/GenBank/DDBJ whole genome shotgun (WGS) entry which is preliminary data.</text>
</comment>
<keyword evidence="4" id="KW-0378">Hydrolase</keyword>
<dbReference type="InterPro" id="IPR035952">
    <property type="entry name" value="Rhomboid-like_sf"/>
</dbReference>
<dbReference type="InParanoid" id="B4CVD0"/>
<accession>B4CVD0</accession>
<keyword evidence="6 7" id="KW-0472">Membrane</keyword>
<dbReference type="PANTHER" id="PTHR43731">
    <property type="entry name" value="RHOMBOID PROTEASE"/>
    <property type="match status" value="1"/>
</dbReference>
<feature type="transmembrane region" description="Helical" evidence="7">
    <location>
        <begin position="122"/>
        <end position="143"/>
    </location>
</feature>
<feature type="transmembrane region" description="Helical" evidence="7">
    <location>
        <begin position="88"/>
        <end position="110"/>
    </location>
</feature>
<feature type="transmembrane region" description="Helical" evidence="7">
    <location>
        <begin position="149"/>
        <end position="167"/>
    </location>
</feature>
<comment type="subcellular location">
    <subcellularLocation>
        <location evidence="1">Membrane</location>
        <topology evidence="1">Multi-pass membrane protein</topology>
    </subcellularLocation>
</comment>
<dbReference type="SUPFAM" id="SSF144091">
    <property type="entry name" value="Rhomboid-like"/>
    <property type="match status" value="1"/>
</dbReference>
<evidence type="ECO:0000256" key="1">
    <source>
        <dbReference type="ARBA" id="ARBA00004141"/>
    </source>
</evidence>
<reference evidence="9 10" key="1">
    <citation type="journal article" date="2011" name="J. Bacteriol.">
        <title>Genome sequence of Chthoniobacter flavus Ellin428, an aerobic heterotrophic soil bacterium.</title>
        <authorList>
            <person name="Kant R."/>
            <person name="van Passel M.W."/>
            <person name="Palva A."/>
            <person name="Lucas S."/>
            <person name="Lapidus A."/>
            <person name="Glavina Del Rio T."/>
            <person name="Dalin E."/>
            <person name="Tice H."/>
            <person name="Bruce D."/>
            <person name="Goodwin L."/>
            <person name="Pitluck S."/>
            <person name="Larimer F.W."/>
            <person name="Land M.L."/>
            <person name="Hauser L."/>
            <person name="Sangwan P."/>
            <person name="de Vos W.M."/>
            <person name="Janssen P.H."/>
            <person name="Smidt H."/>
        </authorList>
    </citation>
    <scope>NUCLEOTIDE SEQUENCE [LARGE SCALE GENOMIC DNA]</scope>
    <source>
        <strain evidence="9 10">Ellin428</strain>
    </source>
</reference>
<evidence type="ECO:0000313" key="10">
    <source>
        <dbReference type="Proteomes" id="UP000005824"/>
    </source>
</evidence>
<evidence type="ECO:0000256" key="4">
    <source>
        <dbReference type="ARBA" id="ARBA00022801"/>
    </source>
</evidence>
<dbReference type="eggNOG" id="COG0705">
    <property type="taxonomic scope" value="Bacteria"/>
</dbReference>
<protein>
    <submittedName>
        <fullName evidence="9">Rhomboid family protein</fullName>
    </submittedName>
</protein>
<dbReference type="Pfam" id="PF01694">
    <property type="entry name" value="Rhomboid"/>
    <property type="match status" value="1"/>
</dbReference>
<feature type="transmembrane region" description="Helical" evidence="7">
    <location>
        <begin position="219"/>
        <end position="239"/>
    </location>
</feature>
<dbReference type="GO" id="GO:0016020">
    <property type="term" value="C:membrane"/>
    <property type="evidence" value="ECO:0007669"/>
    <property type="project" value="UniProtKB-SubCell"/>
</dbReference>
<evidence type="ECO:0000256" key="7">
    <source>
        <dbReference type="SAM" id="Phobius"/>
    </source>
</evidence>
<comment type="similarity">
    <text evidence="2">Belongs to the peptidase S54 family.</text>
</comment>
<dbReference type="InterPro" id="IPR022764">
    <property type="entry name" value="Peptidase_S54_rhomboid_dom"/>
</dbReference>
<dbReference type="EMBL" id="ABVL01000002">
    <property type="protein sequence ID" value="EDY21372.1"/>
    <property type="molecule type" value="Genomic_DNA"/>
</dbReference>
<evidence type="ECO:0000256" key="2">
    <source>
        <dbReference type="ARBA" id="ARBA00009045"/>
    </source>
</evidence>
<evidence type="ECO:0000313" key="9">
    <source>
        <dbReference type="EMBL" id="EDY21372.1"/>
    </source>
</evidence>
<sequence length="246" mass="27676">MQSGVMEVSSGRRYLHQIRFPMIPLYDDRADYRSPQRFPIMTVLLIVANILVFACWQLRLGLDESVRQAGFLPHEFTKNPVSVWCWRYVFTSMFMHGGWAHLLGNMWFLWIFGDDIEEHCGAVGYLFLYLLSGVAAVLAFTLVAPQGEVPLVGASGAISGVLGAYFLQRPDAQIKTLVFFPYIWIRNIPGLFFLLYWIVLQVVSQILAARAHNIEGGGVAYAAHIGGFIAGLVLINSFGKRDSDRR</sequence>
<evidence type="ECO:0000256" key="3">
    <source>
        <dbReference type="ARBA" id="ARBA00022692"/>
    </source>
</evidence>